<dbReference type="OrthoDB" id="2471929at2759"/>
<comment type="caution">
    <text evidence="1">The sequence shown here is derived from an EMBL/GenBank/DDBJ whole genome shotgun (WGS) entry which is preliminary data.</text>
</comment>
<gene>
    <name evidence="1" type="ORF">C2G38_2201396</name>
</gene>
<organism evidence="1 2">
    <name type="scientific">Gigaspora rosea</name>
    <dbReference type="NCBI Taxonomy" id="44941"/>
    <lineage>
        <taxon>Eukaryota</taxon>
        <taxon>Fungi</taxon>
        <taxon>Fungi incertae sedis</taxon>
        <taxon>Mucoromycota</taxon>
        <taxon>Glomeromycotina</taxon>
        <taxon>Glomeromycetes</taxon>
        <taxon>Diversisporales</taxon>
        <taxon>Gigasporaceae</taxon>
        <taxon>Gigaspora</taxon>
    </lineage>
</organism>
<proteinExistence type="predicted"/>
<evidence type="ECO:0000313" key="1">
    <source>
        <dbReference type="EMBL" id="RIB12174.1"/>
    </source>
</evidence>
<reference evidence="1 2" key="1">
    <citation type="submission" date="2018-06" db="EMBL/GenBank/DDBJ databases">
        <title>Comparative genomics reveals the genomic features of Rhizophagus irregularis, R. cerebriforme, R. diaphanum and Gigaspora rosea, and their symbiotic lifestyle signature.</title>
        <authorList>
            <person name="Morin E."/>
            <person name="San Clemente H."/>
            <person name="Chen E.C.H."/>
            <person name="De La Providencia I."/>
            <person name="Hainaut M."/>
            <person name="Kuo A."/>
            <person name="Kohler A."/>
            <person name="Murat C."/>
            <person name="Tang N."/>
            <person name="Roy S."/>
            <person name="Loubradou J."/>
            <person name="Henrissat B."/>
            <person name="Grigoriev I.V."/>
            <person name="Corradi N."/>
            <person name="Roux C."/>
            <person name="Martin F.M."/>
        </authorList>
    </citation>
    <scope>NUCLEOTIDE SEQUENCE [LARGE SCALE GENOMIC DNA]</scope>
    <source>
        <strain evidence="1 2">DAOM 194757</strain>
    </source>
</reference>
<evidence type="ECO:0000313" key="2">
    <source>
        <dbReference type="Proteomes" id="UP000266673"/>
    </source>
</evidence>
<dbReference type="Proteomes" id="UP000266673">
    <property type="component" value="Unassembled WGS sequence"/>
</dbReference>
<accession>A0A397UPQ2</accession>
<sequence length="183" mass="21003">MRTLNGMLKGWSYANDPIRKYSLSYRRTSNMHLMLGSSIKGVSQNAYIQDRHKNTKAGMLSTSKLYDDKDLEKGGGRCRWDFACCGEVKDRKWIKLMEQQSIRRDVKESNFYKRLYLDQIAGCSSDEVVSTVLGSRAEMRKLGLMDMSCCNFGDEVIGDLAHSNDEYSMMHKEICIDIRVKVV</sequence>
<protein>
    <submittedName>
        <fullName evidence="1">Uncharacterized protein</fullName>
    </submittedName>
</protein>
<dbReference type="AlphaFoldDB" id="A0A397UPQ2"/>
<keyword evidence="2" id="KW-1185">Reference proteome</keyword>
<dbReference type="EMBL" id="QKWP01001052">
    <property type="protein sequence ID" value="RIB12174.1"/>
    <property type="molecule type" value="Genomic_DNA"/>
</dbReference>
<name>A0A397UPQ2_9GLOM</name>